<dbReference type="Gene3D" id="3.30.1050.10">
    <property type="entry name" value="SCP2 sterol-binding domain"/>
    <property type="match status" value="1"/>
</dbReference>
<evidence type="ECO:0000313" key="2">
    <source>
        <dbReference type="EMBL" id="KRM08933.1"/>
    </source>
</evidence>
<dbReference type="SUPFAM" id="SSF55718">
    <property type="entry name" value="SCP-like"/>
    <property type="match status" value="1"/>
</dbReference>
<dbReference type="GO" id="GO:0030649">
    <property type="term" value="P:aminoglycoside antibiotic catabolic process"/>
    <property type="evidence" value="ECO:0007669"/>
    <property type="project" value="TreeGrafter"/>
</dbReference>
<evidence type="ECO:0000259" key="1">
    <source>
        <dbReference type="PROSITE" id="PS51186"/>
    </source>
</evidence>
<dbReference type="RefSeq" id="WP_057824985.1">
    <property type="nucleotide sequence ID" value="NZ_AZFX01000068.1"/>
</dbReference>
<dbReference type="GO" id="GO:0034069">
    <property type="term" value="F:aminoglycoside N-acetyltransferase activity"/>
    <property type="evidence" value="ECO:0007669"/>
    <property type="project" value="TreeGrafter"/>
</dbReference>
<proteinExistence type="predicted"/>
<dbReference type="PATRIC" id="fig|1423735.3.peg.205"/>
<dbReference type="InterPro" id="IPR036527">
    <property type="entry name" value="SCP2_sterol-bd_dom_sf"/>
</dbReference>
<comment type="caution">
    <text evidence="2">The sequence shown here is derived from an EMBL/GenBank/DDBJ whole genome shotgun (WGS) entry which is preliminary data.</text>
</comment>
<dbReference type="InterPro" id="IPR051554">
    <property type="entry name" value="Acetyltransferase_Eis"/>
</dbReference>
<dbReference type="STRING" id="1423735.FC15_GL000201"/>
<feature type="domain" description="N-acetyltransferase" evidence="1">
    <location>
        <begin position="2"/>
        <end position="149"/>
    </location>
</feature>
<accession>A0A0R1VU45</accession>
<dbReference type="SUPFAM" id="SSF55729">
    <property type="entry name" value="Acyl-CoA N-acyltransferases (Nat)"/>
    <property type="match status" value="1"/>
</dbReference>
<dbReference type="InterPro" id="IPR041380">
    <property type="entry name" value="Acetyltransf_17"/>
</dbReference>
<evidence type="ECO:0000313" key="3">
    <source>
        <dbReference type="Proteomes" id="UP000051315"/>
    </source>
</evidence>
<protein>
    <submittedName>
        <fullName evidence="2">GNAT family acetyltraansferase</fullName>
    </submittedName>
</protein>
<name>A0A0R1VU45_9LACO</name>
<dbReference type="Pfam" id="PF13530">
    <property type="entry name" value="SCP2_2"/>
    <property type="match status" value="1"/>
</dbReference>
<dbReference type="Pfam" id="PF13527">
    <property type="entry name" value="Acetyltransf_9"/>
    <property type="match status" value="1"/>
</dbReference>
<dbReference type="Proteomes" id="UP000051315">
    <property type="component" value="Unassembled WGS sequence"/>
</dbReference>
<dbReference type="AlphaFoldDB" id="A0A0R1VU45"/>
<dbReference type="OrthoDB" id="9768284at2"/>
<dbReference type="PROSITE" id="PS51186">
    <property type="entry name" value="GNAT"/>
    <property type="match status" value="1"/>
</dbReference>
<dbReference type="PANTHER" id="PTHR37817:SF1">
    <property type="entry name" value="N-ACETYLTRANSFERASE EIS"/>
    <property type="match status" value="1"/>
</dbReference>
<organism evidence="2 3">
    <name type="scientific">Lapidilactobacillus concavus DSM 17758</name>
    <dbReference type="NCBI Taxonomy" id="1423735"/>
    <lineage>
        <taxon>Bacteria</taxon>
        <taxon>Bacillati</taxon>
        <taxon>Bacillota</taxon>
        <taxon>Bacilli</taxon>
        <taxon>Lactobacillales</taxon>
        <taxon>Lactobacillaceae</taxon>
        <taxon>Lapidilactobacillus</taxon>
    </lineage>
</organism>
<gene>
    <name evidence="2" type="ORF">FC15_GL000201</name>
</gene>
<dbReference type="Gene3D" id="3.40.630.30">
    <property type="match status" value="2"/>
</dbReference>
<dbReference type="PANTHER" id="PTHR37817">
    <property type="entry name" value="N-ACETYLTRANSFERASE EIS"/>
    <property type="match status" value="1"/>
</dbReference>
<dbReference type="EMBL" id="AZFX01000068">
    <property type="protein sequence ID" value="KRM08933.1"/>
    <property type="molecule type" value="Genomic_DNA"/>
</dbReference>
<dbReference type="InterPro" id="IPR025559">
    <property type="entry name" value="Eis_dom"/>
</dbReference>
<dbReference type="Pfam" id="PF17668">
    <property type="entry name" value="Acetyltransf_17"/>
    <property type="match status" value="1"/>
</dbReference>
<reference evidence="2 3" key="1">
    <citation type="journal article" date="2015" name="Genome Announc.">
        <title>Expanding the biotechnology potential of lactobacilli through comparative genomics of 213 strains and associated genera.</title>
        <authorList>
            <person name="Sun Z."/>
            <person name="Harris H.M."/>
            <person name="McCann A."/>
            <person name="Guo C."/>
            <person name="Argimon S."/>
            <person name="Zhang W."/>
            <person name="Yang X."/>
            <person name="Jeffery I.B."/>
            <person name="Cooney J.C."/>
            <person name="Kagawa T.F."/>
            <person name="Liu W."/>
            <person name="Song Y."/>
            <person name="Salvetti E."/>
            <person name="Wrobel A."/>
            <person name="Rasinkangas P."/>
            <person name="Parkhill J."/>
            <person name="Rea M.C."/>
            <person name="O'Sullivan O."/>
            <person name="Ritari J."/>
            <person name="Douillard F.P."/>
            <person name="Paul Ross R."/>
            <person name="Yang R."/>
            <person name="Briner A.E."/>
            <person name="Felis G.E."/>
            <person name="de Vos W.M."/>
            <person name="Barrangou R."/>
            <person name="Klaenhammer T.R."/>
            <person name="Caufield P.W."/>
            <person name="Cui Y."/>
            <person name="Zhang H."/>
            <person name="O'Toole P.W."/>
        </authorList>
    </citation>
    <scope>NUCLEOTIDE SEQUENCE [LARGE SCALE GENOMIC DNA]</scope>
    <source>
        <strain evidence="2 3">DSM 17758</strain>
    </source>
</reference>
<dbReference type="InterPro" id="IPR016181">
    <property type="entry name" value="Acyl_CoA_acyltransferase"/>
</dbReference>
<keyword evidence="3" id="KW-1185">Reference proteome</keyword>
<dbReference type="InterPro" id="IPR000182">
    <property type="entry name" value="GNAT_dom"/>
</dbReference>
<sequence>MARVVEIAHDDVPLLTAYFELCVYGFNKVNDEGSRTKWFNLAMHSHNFVLLDDQDHVQSGIMVTNLPVNWHGQIFKMGAVGYVASYPEFGGHGAITQLMKRASEQMVKDEVLFSYLAPFSYTFYRRFGYEEIFDRVHYQVQASEFPRLPKNLGGSVARADYLTAIEQMNEMYDRSRQSQVGGVTRADWWHQYRFSKHPQLEVAFSYDDAQEPDGYVLYERFAGDRFEIIELMPLTVMSAYRLLNFVSKHASAYPKFVYESANQQLMNDLIPEAYQLQTTIQPYMMARVNSWAQLVDQWHFSGDLAQPVTLHLTDDFLPENDGYWRLSVVGGKGHLETIGEQDVDLTIDTRQLTKALTGYRTLQQLARTGQITDAHAEALAALQGAFGSADKPMLWDYF</sequence>